<accession>A0A7S4A7Z4</accession>
<evidence type="ECO:0000313" key="2">
    <source>
        <dbReference type="EMBL" id="CAE0706395.1"/>
    </source>
</evidence>
<proteinExistence type="predicted"/>
<organism evidence="2">
    <name type="scientific">Pelagomonas calceolata</name>
    <dbReference type="NCBI Taxonomy" id="35677"/>
    <lineage>
        <taxon>Eukaryota</taxon>
        <taxon>Sar</taxon>
        <taxon>Stramenopiles</taxon>
        <taxon>Ochrophyta</taxon>
        <taxon>Pelagophyceae</taxon>
        <taxon>Pelagomonadales</taxon>
        <taxon>Pelagomonadaceae</taxon>
        <taxon>Pelagomonas</taxon>
    </lineage>
</organism>
<feature type="compositionally biased region" description="Basic and acidic residues" evidence="1">
    <location>
        <begin position="130"/>
        <end position="139"/>
    </location>
</feature>
<dbReference type="EMBL" id="CAKKNE010000006">
    <property type="protein sequence ID" value="CAH0379079.1"/>
    <property type="molecule type" value="Genomic_DNA"/>
</dbReference>
<dbReference type="Proteomes" id="UP000789595">
    <property type="component" value="Unassembled WGS sequence"/>
</dbReference>
<evidence type="ECO:0000256" key="1">
    <source>
        <dbReference type="SAM" id="MobiDB-lite"/>
    </source>
</evidence>
<gene>
    <name evidence="2" type="ORF">PCAL00307_LOCUS21846</name>
    <name evidence="3" type="ORF">PECAL_6P06800</name>
</gene>
<feature type="region of interest" description="Disordered" evidence="1">
    <location>
        <begin position="130"/>
        <end position="151"/>
    </location>
</feature>
<evidence type="ECO:0000313" key="4">
    <source>
        <dbReference type="Proteomes" id="UP000789595"/>
    </source>
</evidence>
<protein>
    <submittedName>
        <fullName evidence="2">Uncharacterized protein</fullName>
    </submittedName>
</protein>
<dbReference type="AlphaFoldDB" id="A0A7S4A7Z4"/>
<sequence>MRYLALALAALASADDDRLARRIHGDKIFDTKSYVDERDRVAEFHRRYGQKWPPPKLTSKELPSYTEAMVHREAEIMLLQDSQARWDAWMFLAQARLMHNFTVPQWEVVQAPPEIYAKLLKNVRDHLANPRREREDDATAHSGVEGPNEPDFIDQERLNYEVLDALKPLHEAWCQCELEPTSVYGVRLYREGATLVDHLDVPETHVISSILHIDSKLDAPYPIEIQDVTGDYAAVNLQPGQMMFYESAKCFHRRSIPMRGDYYGSVFLHYRPKNWTFNRVDIRVAIPPHWGEGLGRRSVAVGEDGDVEDTSIVVEFALGRGAPAGVSVELAWAGPDGLAPVTILSSESQDARLGTHVGHRFVATPSNDDAAREFVVSSSPGQRFEVWP</sequence>
<dbReference type="OrthoDB" id="37542at2759"/>
<reference evidence="3" key="2">
    <citation type="submission" date="2021-11" db="EMBL/GenBank/DDBJ databases">
        <authorList>
            <consortium name="Genoscope - CEA"/>
            <person name="William W."/>
        </authorList>
    </citation>
    <scope>NUCLEOTIDE SEQUENCE</scope>
</reference>
<dbReference type="EMBL" id="HBIW01025362">
    <property type="protein sequence ID" value="CAE0706395.1"/>
    <property type="molecule type" value="Transcribed_RNA"/>
</dbReference>
<name>A0A7S4A7Z4_9STRA</name>
<keyword evidence="4" id="KW-1185">Reference proteome</keyword>
<reference evidence="2" key="1">
    <citation type="submission" date="2021-01" db="EMBL/GenBank/DDBJ databases">
        <authorList>
            <person name="Corre E."/>
            <person name="Pelletier E."/>
            <person name="Niang G."/>
            <person name="Scheremetjew M."/>
            <person name="Finn R."/>
            <person name="Kale V."/>
            <person name="Holt S."/>
            <person name="Cochrane G."/>
            <person name="Meng A."/>
            <person name="Brown T."/>
            <person name="Cohen L."/>
        </authorList>
    </citation>
    <scope>NUCLEOTIDE SEQUENCE</scope>
    <source>
        <strain evidence="2">CCMP1756</strain>
    </source>
</reference>
<evidence type="ECO:0000313" key="3">
    <source>
        <dbReference type="EMBL" id="CAH0379079.1"/>
    </source>
</evidence>